<dbReference type="SUPFAM" id="SSF51445">
    <property type="entry name" value="(Trans)glycosidases"/>
    <property type="match status" value="1"/>
</dbReference>
<evidence type="ECO:0000256" key="2">
    <source>
        <dbReference type="ARBA" id="ARBA00040976"/>
    </source>
</evidence>
<dbReference type="GO" id="GO:0012505">
    <property type="term" value="C:endomembrane system"/>
    <property type="evidence" value="ECO:0007669"/>
    <property type="project" value="TreeGrafter"/>
</dbReference>
<dbReference type="GO" id="GO:0005975">
    <property type="term" value="P:carbohydrate metabolic process"/>
    <property type="evidence" value="ECO:0007669"/>
    <property type="project" value="InterPro"/>
</dbReference>
<dbReference type="SMART" id="SM00636">
    <property type="entry name" value="Glyco_18"/>
    <property type="match status" value="1"/>
</dbReference>
<dbReference type="Proteomes" id="UP000095287">
    <property type="component" value="Unplaced"/>
</dbReference>
<proteinExistence type="inferred from homology"/>
<dbReference type="Gene3D" id="3.10.50.10">
    <property type="match status" value="1"/>
</dbReference>
<evidence type="ECO:0000256" key="3">
    <source>
        <dbReference type="SAM" id="SignalP"/>
    </source>
</evidence>
<name>A0A1I7Y764_9BILA</name>
<dbReference type="InterPro" id="IPR017853">
    <property type="entry name" value="GH"/>
</dbReference>
<dbReference type="GO" id="GO:0008061">
    <property type="term" value="F:chitin binding"/>
    <property type="evidence" value="ECO:0007669"/>
    <property type="project" value="InterPro"/>
</dbReference>
<comment type="similarity">
    <text evidence="1">Belongs to the glycosyl hydrolase 18 family.</text>
</comment>
<organism evidence="5 6">
    <name type="scientific">Steinernema glaseri</name>
    <dbReference type="NCBI Taxonomy" id="37863"/>
    <lineage>
        <taxon>Eukaryota</taxon>
        <taxon>Metazoa</taxon>
        <taxon>Ecdysozoa</taxon>
        <taxon>Nematoda</taxon>
        <taxon>Chromadorea</taxon>
        <taxon>Rhabditida</taxon>
        <taxon>Tylenchina</taxon>
        <taxon>Panagrolaimomorpha</taxon>
        <taxon>Strongyloidoidea</taxon>
        <taxon>Steinernematidae</taxon>
        <taxon>Steinernema</taxon>
    </lineage>
</organism>
<evidence type="ECO:0000256" key="1">
    <source>
        <dbReference type="ARBA" id="ARBA00009336"/>
    </source>
</evidence>
<dbReference type="WBParaSite" id="L893_g1318.t1">
    <property type="protein sequence ID" value="L893_g1318.t1"/>
    <property type="gene ID" value="L893_g1318"/>
</dbReference>
<dbReference type="PANTHER" id="PTHR46066:SF2">
    <property type="entry name" value="CHITINASE DOMAIN-CONTAINING PROTEIN 1"/>
    <property type="match status" value="1"/>
</dbReference>
<dbReference type="InterPro" id="IPR011583">
    <property type="entry name" value="Chitinase_II/V-like_cat"/>
</dbReference>
<dbReference type="InterPro" id="IPR029070">
    <property type="entry name" value="Chitinase_insertion_sf"/>
</dbReference>
<dbReference type="PROSITE" id="PS51910">
    <property type="entry name" value="GH18_2"/>
    <property type="match status" value="1"/>
</dbReference>
<dbReference type="Gene3D" id="3.20.20.80">
    <property type="entry name" value="Glycosidases"/>
    <property type="match status" value="1"/>
</dbReference>
<dbReference type="Pfam" id="PF00704">
    <property type="entry name" value="Glyco_hydro_18"/>
    <property type="match status" value="1"/>
</dbReference>
<dbReference type="GO" id="GO:0070492">
    <property type="term" value="F:oligosaccharide binding"/>
    <property type="evidence" value="ECO:0007669"/>
    <property type="project" value="TreeGrafter"/>
</dbReference>
<evidence type="ECO:0000259" key="4">
    <source>
        <dbReference type="PROSITE" id="PS51910"/>
    </source>
</evidence>
<evidence type="ECO:0000313" key="6">
    <source>
        <dbReference type="WBParaSite" id="L893_g1318.t1"/>
    </source>
</evidence>
<feature type="chain" id="PRO_5009311903" description="Chitinase domain-containing protein 1" evidence="3">
    <location>
        <begin position="21"/>
        <end position="382"/>
    </location>
</feature>
<feature type="signal peptide" evidence="3">
    <location>
        <begin position="1"/>
        <end position="20"/>
    </location>
</feature>
<keyword evidence="3" id="KW-0732">Signal</keyword>
<reference evidence="6" key="1">
    <citation type="submission" date="2016-11" db="UniProtKB">
        <authorList>
            <consortium name="WormBaseParasite"/>
        </authorList>
    </citation>
    <scope>IDENTIFICATION</scope>
</reference>
<dbReference type="InterPro" id="IPR001223">
    <property type="entry name" value="Glyco_hydro18_cat"/>
</dbReference>
<protein>
    <recommendedName>
        <fullName evidence="2">Chitinase domain-containing protein 1</fullName>
    </recommendedName>
</protein>
<accession>A0A1I7Y764</accession>
<dbReference type="AlphaFoldDB" id="A0A1I7Y764"/>
<feature type="domain" description="GH18" evidence="4">
    <location>
        <begin position="68"/>
        <end position="382"/>
    </location>
</feature>
<evidence type="ECO:0000313" key="5">
    <source>
        <dbReference type="Proteomes" id="UP000095287"/>
    </source>
</evidence>
<keyword evidence="5" id="KW-1185">Reference proteome</keyword>
<sequence length="382" mass="43596">MRLHNAAFILLIMCAPGIFATLSKSSRKKTAKVDSSEVDAKSESARLKKEILDSHAQLDTGERSFSAGPIFGYVTPWNNHGYDVAKWAANKFTHIVPVWFQINALTSTGKKTCQIGGTHDMDQGWIAEVRANNSEVKILPRLLLENWSPENLEEFLVDESWQIRCGKDLVNFLLRNQFDGAVLEVWIQIMAMTRGQGAQMVTELIEDWTETFHKKKLLVVIPIPPPLRDSHEDVGLFAPAYLEKLVRKVDYVNVMTYDFPSAQPTGVAPYYWVQANLDWIINAGVQPERILMGLNFYGYDRTDGRMDAITFPKYLEVLGRADSRIEWDDAVMEHRVRWGSKGVLYYPTQRSLQMRIDLAKQMRIGVAIWDLGQGLDHFMELL</sequence>
<dbReference type="PANTHER" id="PTHR46066">
    <property type="entry name" value="CHITINASE DOMAIN-CONTAINING PROTEIN 1 FAMILY MEMBER"/>
    <property type="match status" value="1"/>
</dbReference>